<dbReference type="EMBL" id="FN656593">
    <property type="protein sequence ID" value="CBY41711.1"/>
    <property type="molecule type" value="Genomic_DNA"/>
</dbReference>
<evidence type="ECO:0000256" key="1">
    <source>
        <dbReference type="ARBA" id="ARBA00004141"/>
    </source>
</evidence>
<keyword evidence="2 5" id="KW-0812">Transmembrane</keyword>
<dbReference type="PANTHER" id="PTHR46726:SF2">
    <property type="entry name" value="SH3 DOMAIN-CONTAINING PROTEIN"/>
    <property type="match status" value="1"/>
</dbReference>
<evidence type="ECO:0000256" key="5">
    <source>
        <dbReference type="SAM" id="Phobius"/>
    </source>
</evidence>
<dbReference type="InterPro" id="IPR005821">
    <property type="entry name" value="Ion_trans_dom"/>
</dbReference>
<dbReference type="GO" id="GO:0016020">
    <property type="term" value="C:membrane"/>
    <property type="evidence" value="ECO:0007669"/>
    <property type="project" value="UniProtKB-SubCell"/>
</dbReference>
<keyword evidence="4 5" id="KW-0472">Membrane</keyword>
<dbReference type="Proteomes" id="UP000011014">
    <property type="component" value="Unassembled WGS sequence"/>
</dbReference>
<feature type="transmembrane region" description="Helical" evidence="5">
    <location>
        <begin position="32"/>
        <end position="54"/>
    </location>
</feature>
<gene>
    <name evidence="7" type="ORF">GSOID_T00023799001</name>
</gene>
<keyword evidence="3 5" id="KW-1133">Transmembrane helix</keyword>
<dbReference type="PANTHER" id="PTHR46726">
    <property type="entry name" value="TWO PORE CHANNEL 3"/>
    <property type="match status" value="1"/>
</dbReference>
<dbReference type="Gene3D" id="1.10.287.70">
    <property type="match status" value="1"/>
</dbReference>
<evidence type="ECO:0000256" key="4">
    <source>
        <dbReference type="ARBA" id="ARBA00023136"/>
    </source>
</evidence>
<evidence type="ECO:0000313" key="7">
    <source>
        <dbReference type="EMBL" id="CBY41711.1"/>
    </source>
</evidence>
<evidence type="ECO:0000256" key="3">
    <source>
        <dbReference type="ARBA" id="ARBA00022989"/>
    </source>
</evidence>
<evidence type="ECO:0000259" key="6">
    <source>
        <dbReference type="Pfam" id="PF00520"/>
    </source>
</evidence>
<organism evidence="7">
    <name type="scientific">Oikopleura dioica</name>
    <name type="common">Tunicate</name>
    <dbReference type="NCBI Taxonomy" id="34765"/>
    <lineage>
        <taxon>Eukaryota</taxon>
        <taxon>Metazoa</taxon>
        <taxon>Chordata</taxon>
        <taxon>Tunicata</taxon>
        <taxon>Appendicularia</taxon>
        <taxon>Copelata</taxon>
        <taxon>Oikopleuridae</taxon>
        <taxon>Oikopleura</taxon>
    </lineage>
</organism>
<name>E4Z1Y3_OIKDI</name>
<proteinExistence type="predicted"/>
<dbReference type="Pfam" id="PF00520">
    <property type="entry name" value="Ion_trans"/>
    <property type="match status" value="1"/>
</dbReference>
<evidence type="ECO:0000256" key="2">
    <source>
        <dbReference type="ARBA" id="ARBA00022692"/>
    </source>
</evidence>
<comment type="subcellular location">
    <subcellularLocation>
        <location evidence="1">Membrane</location>
        <topology evidence="1">Multi-pass membrane protein</topology>
    </subcellularLocation>
</comment>
<feature type="domain" description="Ion transport" evidence="6">
    <location>
        <begin position="2"/>
        <end position="105"/>
    </location>
</feature>
<protein>
    <recommendedName>
        <fullName evidence="6">Ion transport domain-containing protein</fullName>
    </recommendedName>
</protein>
<dbReference type="AlphaFoldDB" id="E4Z1Y3"/>
<sequence length="254" mass="28661">MVLQYFFAQVGYESFVGTELDLSILISGREAFGYNCGFGFDSFVCSILIQLQIFSTNDWPAIMENLALDYNPKFFVYTYFIGCFIIINLVCMQMVIAVILEAFKIFANKDSKKDLQKLQDEKRKAKGSFNLADMLTTFVTQTASSNSSADLLNKTRPDDSDVFFIGAKILVERDYTDQLNDIYLDKGDEIEIVDITNNHVTAAMGDIIGQVPKNILQGYKEPEPFIPNPRLSHRTVAIRQVNISPPVEGVLEEK</sequence>
<reference evidence="7" key="1">
    <citation type="journal article" date="2010" name="Science">
        <title>Plasticity of animal genome architecture unmasked by rapid evolution of a pelagic tunicate.</title>
        <authorList>
            <person name="Denoeud F."/>
            <person name="Henriet S."/>
            <person name="Mungpakdee S."/>
            <person name="Aury J.M."/>
            <person name="Da Silva C."/>
            <person name="Brinkmann H."/>
            <person name="Mikhaleva J."/>
            <person name="Olsen L.C."/>
            <person name="Jubin C."/>
            <person name="Canestro C."/>
            <person name="Bouquet J.M."/>
            <person name="Danks G."/>
            <person name="Poulain J."/>
            <person name="Campsteijn C."/>
            <person name="Adamski M."/>
            <person name="Cross I."/>
            <person name="Yadetie F."/>
            <person name="Muffato M."/>
            <person name="Louis A."/>
            <person name="Butcher S."/>
            <person name="Tsagkogeorga G."/>
            <person name="Konrad A."/>
            <person name="Singh S."/>
            <person name="Jensen M.F."/>
            <person name="Cong E.H."/>
            <person name="Eikeseth-Otteraa H."/>
            <person name="Noel B."/>
            <person name="Anthouard V."/>
            <person name="Porcel B.M."/>
            <person name="Kachouri-Lafond R."/>
            <person name="Nishino A."/>
            <person name="Ugolini M."/>
            <person name="Chourrout P."/>
            <person name="Nishida H."/>
            <person name="Aasland R."/>
            <person name="Huzurbazar S."/>
            <person name="Westhof E."/>
            <person name="Delsuc F."/>
            <person name="Lehrach H."/>
            <person name="Reinhardt R."/>
            <person name="Weissenbach J."/>
            <person name="Roy S.W."/>
            <person name="Artiguenave F."/>
            <person name="Postlethwait J.H."/>
            <person name="Manak J.R."/>
            <person name="Thompson E.M."/>
            <person name="Jaillon O."/>
            <person name="Du Pasquier L."/>
            <person name="Boudinot P."/>
            <person name="Liberles D.A."/>
            <person name="Volff J.N."/>
            <person name="Philippe H."/>
            <person name="Lenhard B."/>
            <person name="Roest Crollius H."/>
            <person name="Wincker P."/>
            <person name="Chourrout D."/>
        </authorList>
    </citation>
    <scope>NUCLEOTIDE SEQUENCE [LARGE SCALE GENOMIC DNA]</scope>
</reference>
<dbReference type="GO" id="GO:0005216">
    <property type="term" value="F:monoatomic ion channel activity"/>
    <property type="evidence" value="ECO:0007669"/>
    <property type="project" value="InterPro"/>
</dbReference>
<feature type="transmembrane region" description="Helical" evidence="5">
    <location>
        <begin position="74"/>
        <end position="103"/>
    </location>
</feature>
<accession>E4Z1Y3</accession>